<dbReference type="EMBL" id="BBSA01000010">
    <property type="protein sequence ID" value="GAM63850.1"/>
    <property type="molecule type" value="Genomic_DNA"/>
</dbReference>
<evidence type="ECO:0000313" key="12">
    <source>
        <dbReference type="EMBL" id="GAM63850.1"/>
    </source>
</evidence>
<dbReference type="SUPFAM" id="SSF54523">
    <property type="entry name" value="Pili subunits"/>
    <property type="match status" value="1"/>
</dbReference>
<dbReference type="InterPro" id="IPR002416">
    <property type="entry name" value="T2SS_protein-GspH"/>
</dbReference>
<organism evidence="12 13">
    <name type="scientific">Vibrio ishigakensis</name>
    <dbReference type="NCBI Taxonomy" id="1481914"/>
    <lineage>
        <taxon>Bacteria</taxon>
        <taxon>Pseudomonadati</taxon>
        <taxon>Pseudomonadota</taxon>
        <taxon>Gammaproteobacteria</taxon>
        <taxon>Vibrionales</taxon>
        <taxon>Vibrionaceae</taxon>
        <taxon>Vibrio</taxon>
    </lineage>
</organism>
<dbReference type="PRINTS" id="PR00885">
    <property type="entry name" value="BCTERIALGSPH"/>
</dbReference>
<evidence type="ECO:0000256" key="5">
    <source>
        <dbReference type="ARBA" id="ARBA00022519"/>
    </source>
</evidence>
<dbReference type="RefSeq" id="WP_261834488.1">
    <property type="nucleotide sequence ID" value="NZ_AP024881.1"/>
</dbReference>
<dbReference type="NCBIfam" id="TIGR01708">
    <property type="entry name" value="typeII_sec_gspH"/>
    <property type="match status" value="1"/>
</dbReference>
<dbReference type="InterPro" id="IPR049875">
    <property type="entry name" value="TypeII_GspH"/>
</dbReference>
<evidence type="ECO:0000313" key="11">
    <source>
        <dbReference type="EMBL" id="GAM54681.1"/>
    </source>
</evidence>
<keyword evidence="14" id="KW-1185">Reference proteome</keyword>
<comment type="caution">
    <text evidence="12">The sequence shown here is derived from an EMBL/GenBank/DDBJ whole genome shotgun (WGS) entry which is preliminary data.</text>
</comment>
<keyword evidence="7 10" id="KW-1133">Transmembrane helix</keyword>
<evidence type="ECO:0000256" key="6">
    <source>
        <dbReference type="ARBA" id="ARBA00022692"/>
    </source>
</evidence>
<dbReference type="Proteomes" id="UP000031670">
    <property type="component" value="Unassembled WGS sequence"/>
</dbReference>
<dbReference type="InterPro" id="IPR012902">
    <property type="entry name" value="N_methyl_site"/>
</dbReference>
<dbReference type="Pfam" id="PF07963">
    <property type="entry name" value="N_methyl"/>
    <property type="match status" value="1"/>
</dbReference>
<evidence type="ECO:0000256" key="4">
    <source>
        <dbReference type="ARBA" id="ARBA00022481"/>
    </source>
</evidence>
<evidence type="ECO:0000256" key="9">
    <source>
        <dbReference type="ARBA" id="ARBA00030775"/>
    </source>
</evidence>
<keyword evidence="5" id="KW-0997">Cell inner membrane</keyword>
<keyword evidence="6 10" id="KW-0812">Transmembrane</keyword>
<feature type="transmembrane region" description="Helical" evidence="10">
    <location>
        <begin position="20"/>
        <end position="39"/>
    </location>
</feature>
<accession>A0A0B8NKQ5</accession>
<evidence type="ECO:0000313" key="14">
    <source>
        <dbReference type="Proteomes" id="UP000031671"/>
    </source>
</evidence>
<keyword evidence="3" id="KW-1003">Cell membrane</keyword>
<keyword evidence="8 10" id="KW-0472">Membrane</keyword>
<protein>
    <recommendedName>
        <fullName evidence="2">Type II secretion system protein H</fullName>
    </recommendedName>
    <alternativeName>
        <fullName evidence="9">General secretion pathway protein H</fullName>
    </alternativeName>
</protein>
<dbReference type="PANTHER" id="PTHR39583">
    <property type="entry name" value="TYPE II SECRETION SYSTEM PROTEIN J-RELATED"/>
    <property type="match status" value="1"/>
</dbReference>
<evidence type="ECO:0000313" key="13">
    <source>
        <dbReference type="Proteomes" id="UP000031670"/>
    </source>
</evidence>
<dbReference type="Gene3D" id="3.55.40.10">
    <property type="entry name" value="minor pseudopilin epsh domain"/>
    <property type="match status" value="1"/>
</dbReference>
<evidence type="ECO:0000256" key="10">
    <source>
        <dbReference type="SAM" id="Phobius"/>
    </source>
</evidence>
<evidence type="ECO:0000256" key="1">
    <source>
        <dbReference type="ARBA" id="ARBA00004377"/>
    </source>
</evidence>
<evidence type="ECO:0000256" key="8">
    <source>
        <dbReference type="ARBA" id="ARBA00023136"/>
    </source>
</evidence>
<dbReference type="Proteomes" id="UP000031671">
    <property type="component" value="Unassembled WGS sequence"/>
</dbReference>
<dbReference type="PROSITE" id="PS00409">
    <property type="entry name" value="PROKAR_NTER_METHYL"/>
    <property type="match status" value="1"/>
</dbReference>
<reference evidence="12 13" key="2">
    <citation type="submission" date="2015-01" db="EMBL/GenBank/DDBJ databases">
        <title>Vibrio sp. C5 JCM 19232 whole genome shotgun sequence.</title>
        <authorList>
            <person name="Sawabe T."/>
            <person name="Meirelles P."/>
            <person name="Feng G."/>
            <person name="Sayaka M."/>
            <person name="Hattori M."/>
            <person name="Ohkuma M."/>
        </authorList>
    </citation>
    <scope>NUCLEOTIDE SEQUENCE [LARGE SCALE GENOMIC DNA]</scope>
    <source>
        <strain evidence="12 13">JCM19232</strain>
    </source>
</reference>
<evidence type="ECO:0000256" key="2">
    <source>
        <dbReference type="ARBA" id="ARBA00021549"/>
    </source>
</evidence>
<evidence type="ECO:0000256" key="3">
    <source>
        <dbReference type="ARBA" id="ARBA00022475"/>
    </source>
</evidence>
<reference evidence="11 14" key="1">
    <citation type="submission" date="2015-01" db="EMBL/GenBank/DDBJ databases">
        <title>Vibrio sp. C1 JCM 19231 whole genome shotgun sequence.</title>
        <authorList>
            <person name="Sawabe T."/>
            <person name="Meirelles P."/>
            <person name="Feng G."/>
            <person name="Sayaka M."/>
            <person name="Hattori M."/>
            <person name="Ohkuma M."/>
        </authorList>
    </citation>
    <scope>NUCLEOTIDE SEQUENCE [LARGE SCALE GENOMIC DNA]</scope>
    <source>
        <strain evidence="14">JCM 19231</strain>
        <strain evidence="11">JCM19231</strain>
    </source>
</reference>
<comment type="subcellular location">
    <subcellularLocation>
        <location evidence="1">Cell inner membrane</location>
        <topology evidence="1">Single-pass membrane protein</topology>
    </subcellularLocation>
</comment>
<proteinExistence type="predicted"/>
<dbReference type="GO" id="GO:0015627">
    <property type="term" value="C:type II protein secretion system complex"/>
    <property type="evidence" value="ECO:0007669"/>
    <property type="project" value="InterPro"/>
</dbReference>
<keyword evidence="4" id="KW-0488">Methylation</keyword>
<dbReference type="PANTHER" id="PTHR39583:SF2">
    <property type="entry name" value="TYPE II SECRETION SYSTEM PROTEIN J"/>
    <property type="match status" value="1"/>
</dbReference>
<dbReference type="EMBL" id="BBRZ01000006">
    <property type="protein sequence ID" value="GAM54681.1"/>
    <property type="molecule type" value="Genomic_DNA"/>
</dbReference>
<dbReference type="GO" id="GO:0005886">
    <property type="term" value="C:plasma membrane"/>
    <property type="evidence" value="ECO:0007669"/>
    <property type="project" value="UniProtKB-SubCell"/>
</dbReference>
<sequence length="205" mass="23076">MMQGSARRKRNQRGFTLLEVMLIMVLVAVSSVAVVVTLPTNKDDAAHTRAQQLFQRLTLLHQDAILNGWDIGVRFEEPNNKYVLLRLGKDGWQPLEHRRIPAETELEDGVSLGFELGGGVWGQKESLFEQGSLFDEEMFADVEKKDEERPPQVFILSSGELTPFEVFIHPSNTAMGDLNWRVLALENGTFRLLAPGEALDDEEAQ</sequence>
<name>A0A0B8PAN8_9VIBR</name>
<dbReference type="GO" id="GO:0015628">
    <property type="term" value="P:protein secretion by the type II secretion system"/>
    <property type="evidence" value="ECO:0007669"/>
    <property type="project" value="InterPro"/>
</dbReference>
<accession>A0A0B8PAN8</accession>
<dbReference type="AlphaFoldDB" id="A0A0B8PAN8"/>
<gene>
    <name evidence="11" type="ORF">JCM19231_3769</name>
    <name evidence="12" type="ORF">JCM19232_2260</name>
</gene>
<reference evidence="13 14" key="3">
    <citation type="submission" date="2015-01" db="EMBL/GenBank/DDBJ databases">
        <authorList>
            <consortium name="NBRP consortium"/>
            <person name="Sawabe T."/>
            <person name="Meirelles P."/>
            <person name="Feng G."/>
            <person name="Sayaka M."/>
            <person name="Hattori M."/>
            <person name="Ohkuma M."/>
        </authorList>
    </citation>
    <scope>NUCLEOTIDE SEQUENCE [LARGE SCALE GENOMIC DNA]</scope>
    <source>
        <strain evidence="14">JCM 19231</strain>
        <strain evidence="11">JCM19231</strain>
        <strain evidence="12 13">JCM19232</strain>
    </source>
</reference>
<dbReference type="InterPro" id="IPR045584">
    <property type="entry name" value="Pilin-like"/>
</dbReference>
<evidence type="ECO:0000256" key="7">
    <source>
        <dbReference type="ARBA" id="ARBA00022989"/>
    </source>
</evidence>
<dbReference type="InterPro" id="IPR051621">
    <property type="entry name" value="T2SS_protein_J"/>
</dbReference>